<evidence type="ECO:0000313" key="4">
    <source>
        <dbReference type="Proteomes" id="UP000037460"/>
    </source>
</evidence>
<dbReference type="Proteomes" id="UP000037460">
    <property type="component" value="Unassembled WGS sequence"/>
</dbReference>
<comment type="caution">
    <text evidence="3">The sequence shown here is derived from an EMBL/GenBank/DDBJ whole genome shotgun (WGS) entry which is preliminary data.</text>
</comment>
<evidence type="ECO:0000313" key="3">
    <source>
        <dbReference type="EMBL" id="KOO28348.1"/>
    </source>
</evidence>
<protein>
    <submittedName>
        <fullName evidence="3">Uncharacterized protein</fullName>
    </submittedName>
</protein>
<feature type="signal peptide" evidence="2">
    <location>
        <begin position="1"/>
        <end position="15"/>
    </location>
</feature>
<sequence length="1610" mass="176260">MVFLCIALLAALVTGSTPSTANVHTISLGTTYTGSCTPNAWEDFELTVSGELSDCNLLFEVIDTGTEYNPEALMVALWPNAVPPDRKAEKRTERAAGKMWVVMMNVEEFTSGITTLGVRCSPHGPVNFKVKVVRVPAMLAPGVRVEGEVCPGQWVYHYVNTSSAAADGRGYYGVGNHLRFSIDKPAGAGAALGVVRHLAAPLKPAPPYLRMPYEGSSAASWGGSIPMCDVEKGKMYMGMRGVASLAGCMRYNITAHRFNGSCAEPSHTPEMDPRAFAHAELPIEQFARASCAPYEWYDYYFKATTEMVALNDNIVFEVETLSEAFELGGLRVFLYRGYIPLDRATETSTTVPNGGIYSLAIPSTELLEGAYYLSVQCGPNAQRFRTVAFEPGNQFWIALVGDRQCATYDLKVTTLSQNHSYCSTGEYQMQHDPGAMVGGNGGELVPERMTYGSCMPGSVVDYSLPVSFANDADCNLRFQLELVAAPVATGSDTTFYASVECSGDDDASYKLLATKIQSHLVNEVSVHSEVCPGNCVYHHWEHTNVNQTRSVKFHITMHTGDAAVLVRKARSFDEVPMKVVPPFTVLQYAEGTADVTYCNVADVQTAQEHVYVMFDGGGHCMSYEIVAVKISDSECQAGAQGGDHGAVQTYYEGITNISPHRFIYGSCEGSQWIDYALTLTEDDYHYSYLVEVEDLTAGATSPEPTALKLMLFAGQIPPDRTSEQLVDRAIDGIYSLTINRHTFREGTYYASVHCEEVGSTKHRYRMVVYKTEEFLESDVVYHGEVAPEQWVYHSYTVPSRAPNALPHNFSFQLTKHTGDLDIVVRHDTVPTKRVPPFVHVDASVSYTDTQVCCEVGRCAPGSVIYLGMLGGAHAASYEILVTELPHGAPCAEPSHSSSTVTTGASGELHELYERKLRLGSCEQNGWYDAYIDVSVSDLSNNVVFELEDRGASGVLDAVSIYMWATRPMGRIPTSRFSEYATFRSYDNVYSLSVSMHELEAFLTELHQSGESTTTATTSSTSYLCREECNFSSDGACDDGGPGAEYGNCAIGADCRDCGQRDTSAPAVRLYFGVRCGAQDVAFQMQVSFVHSLLRVDHVGHGEVCPREWVYHELPIDAALVLGSGGATQGGGADHRRLAALDAHRQQARSPPHEPLATTAAPTSRRQPQRPTRAGETGRRALAPAECRSARPCNVKLRVIKNVGSMNVMATLNDKPLRLVQDEALFLLDSDDFVDIIICNVERFYNMSQGVMRYFLGINGGTACAQYEIKVSTFTSSCAAATRQMRLQPAFIRTQMDGTTETVGARDCPRGASSCRLALRHHMRGSCRANERAPPFVFAIPYMTNQALDNIVVQVEDLNPTDDPSSLSIVAYPMAERSSLEHEKLLELTPLRTVNFARKRIFSFGVSAIEVLELVCKGECTSSGTFYVGIVASCASSAVAFRAIFLQTSLKLEPNVPVHGEVCPGSWLFHSFDLFISPSERAQYRGVRFQVHLHEGDVYYMMSRWERTPDFSACNQNELAMSGERDGRVDLCGMQQQLDLCDSCVGGSTSPQCQASNMYGCVEDARYPGQRAPRGYMGLYGGTSCAEYTIQVSFIRNDEACSTATTGTCDN</sequence>
<name>A0A0M0JQ17_9EUKA</name>
<keyword evidence="2" id="KW-0732">Signal</keyword>
<feature type="region of interest" description="Disordered" evidence="1">
    <location>
        <begin position="1142"/>
        <end position="1180"/>
    </location>
</feature>
<feature type="compositionally biased region" description="Low complexity" evidence="1">
    <location>
        <begin position="1159"/>
        <end position="1173"/>
    </location>
</feature>
<accession>A0A0M0JQ17</accession>
<reference evidence="4" key="1">
    <citation type="journal article" date="2015" name="PLoS Genet.">
        <title>Genome Sequence and Transcriptome Analyses of Chrysochromulina tobin: Metabolic Tools for Enhanced Algal Fitness in the Prominent Order Prymnesiales (Haptophyceae).</title>
        <authorList>
            <person name="Hovde B.T."/>
            <person name="Deodato C.R."/>
            <person name="Hunsperger H.M."/>
            <person name="Ryken S.A."/>
            <person name="Yost W."/>
            <person name="Jha R.K."/>
            <person name="Patterson J."/>
            <person name="Monnat R.J. Jr."/>
            <person name="Barlow S.B."/>
            <person name="Starkenburg S.R."/>
            <person name="Cattolico R.A."/>
        </authorList>
    </citation>
    <scope>NUCLEOTIDE SEQUENCE</scope>
    <source>
        <strain evidence="4">CCMP291</strain>
    </source>
</reference>
<feature type="chain" id="PRO_5013017547" evidence="2">
    <location>
        <begin position="16"/>
        <end position="1610"/>
    </location>
</feature>
<evidence type="ECO:0000256" key="1">
    <source>
        <dbReference type="SAM" id="MobiDB-lite"/>
    </source>
</evidence>
<gene>
    <name evidence="3" type="ORF">Ctob_010142</name>
</gene>
<organism evidence="3 4">
    <name type="scientific">Chrysochromulina tobinii</name>
    <dbReference type="NCBI Taxonomy" id="1460289"/>
    <lineage>
        <taxon>Eukaryota</taxon>
        <taxon>Haptista</taxon>
        <taxon>Haptophyta</taxon>
        <taxon>Prymnesiophyceae</taxon>
        <taxon>Prymnesiales</taxon>
        <taxon>Chrysochromulinaceae</taxon>
        <taxon>Chrysochromulina</taxon>
    </lineage>
</organism>
<proteinExistence type="predicted"/>
<keyword evidence="4" id="KW-1185">Reference proteome</keyword>
<dbReference type="EMBL" id="JWZX01002581">
    <property type="protein sequence ID" value="KOO28348.1"/>
    <property type="molecule type" value="Genomic_DNA"/>
</dbReference>
<evidence type="ECO:0000256" key="2">
    <source>
        <dbReference type="SAM" id="SignalP"/>
    </source>
</evidence>